<feature type="domain" description="Fibronectin type-III" evidence="5">
    <location>
        <begin position="464"/>
        <end position="554"/>
    </location>
</feature>
<organism evidence="6 7">
    <name type="scientific">Actinomadura livida</name>
    <dbReference type="NCBI Taxonomy" id="79909"/>
    <lineage>
        <taxon>Bacteria</taxon>
        <taxon>Bacillati</taxon>
        <taxon>Actinomycetota</taxon>
        <taxon>Actinomycetes</taxon>
        <taxon>Streptosporangiales</taxon>
        <taxon>Thermomonosporaceae</taxon>
        <taxon>Actinomadura</taxon>
    </lineage>
</organism>
<feature type="region of interest" description="Disordered" evidence="4">
    <location>
        <begin position="31"/>
        <end position="135"/>
    </location>
</feature>
<keyword evidence="3" id="KW-0119">Carbohydrate metabolism</keyword>
<dbReference type="PANTHER" id="PTHR13817">
    <property type="entry name" value="TITIN"/>
    <property type="match status" value="1"/>
</dbReference>
<dbReference type="InterPro" id="IPR003961">
    <property type="entry name" value="FN3_dom"/>
</dbReference>
<dbReference type="PROSITE" id="PS50853">
    <property type="entry name" value="FN3"/>
    <property type="match status" value="8"/>
</dbReference>
<sequence length="1434" mass="150608">MHYHSRTVGRFCILLIGVLMGTLLVALAASPASGEPAPTPARGGAGSTTPADSPAQPPKPTAPQADEPARTTEPAAGSRPSPPAGSPEKPAPEVDPKDPDGLRAKAGEGQQLPAALEMPRPCEPFPDEPSGGTPDIMITGDSISQGSSGDYTWRYRLYEHLTANGVTPQFVGPYNSLFDNVQDKQSDCTYADSGFPTSHNAVWGRMLLDEKSVIQSKVSAASPDYLLVLLGINDLAYAMNDAAGAEADLRAFIGNARAAKPDIKLVIGKLLPTGRAQTDSAFASLVSAYNARISNVASSMSTATSPIAVADNNADIDPDKDLWDGTHPNAAGDVKIAAAFSDALATEFGLGATYPRPYPSVPLGPQQPPQLQVAANGDGQGVMSWTLSTGATGYKVVQRNTTNGDADFYELPHLLGPDDSPWTNPTLIPGNTYEIRIQAFKGHDGGAWSNTATFTATGEVPTQPPTNLTVTAGDGKATLNWTAAPNASGYYIHKRNVTWGDETFTRLPYPVDGGPWTDGLLLNGATYEFKVQAINGAILGGTTGAVSVTPTGPAPAAPAGLAVSPGDGEATLTWTDADHATGYYVWMRNVTAGESDFTRLPFPVSGDSWTCGYMLNGGEYEFKLQSVNGMIEGGTTGAVSVRPTGPAPAAPAGLAVSPGDGEATLTWTDADHATGYYVWMRNVTAGENAFTKLPYPVSGGSWSASSLLNGGEYEFKLQSVNGMIEGGTTGAVSVRPTGPAPAAPTGLSATAGDHNARLTWNTSAHATGYFVLVRNVTAGESGFTKLPFPVSGSSWTYGNMVNGATYQIKLQAVNGLIEGSTTAAVSVTPTGPTPAAPTGLTARAADRGVVLTWNMPAHASCVSILQRNVTAGESDFTRFPYPVCDDTFTISSLVNGATYQYKVQAYNDLIAGGTTGAVSAVPTGPAPPGPESLTVSSRNGKAILYWNAASRATSYYIWARRVSPNPESWTRLQFGVSGSTFTVGSLINGATYEFRVQSVDGLQPGGYSNTVSVVPLGPTPQAPGNLAASGSWRGTATLTWSNTSTAGGYFIYVSDNGSAWTRLPFAVSSDPWTASALTPGHTYRFQLRAVNGYQEGNYSNVASVTIPLPPKVTGLGAQQYGPYKSRITWNSVSGADGYNIYYAVNAPGNHSTPTSWRRYTYPVTGNRFTAEYLITPGVYFYKVAAVKNGVEGPASTPASMSPLMENRAHYEARAAYLVYRASGAYSSTLIQGGGGGSDSDLFMARAPILNLDWFSDLIGDGRNFSDEIFASSRVSFVWEPRSGKIGAMAYPSCPLAFACKDALKFQQTGTSIPWGTECDHVATICGGSYSYNKIGASGGGGAVYVGFQFANSLNTVAGIGIPGAIDGTLNVAQQGRSFRATLRADMYPSWEFLRIPHYTTNGMNSVLFFGGRRQKTIEYLCSRCHGQSTVTYQG</sequence>
<evidence type="ECO:0000256" key="2">
    <source>
        <dbReference type="ARBA" id="ARBA00023295"/>
    </source>
</evidence>
<feature type="domain" description="Fibronectin type-III" evidence="5">
    <location>
        <begin position="647"/>
        <end position="739"/>
    </location>
</feature>
<protein>
    <recommendedName>
        <fullName evidence="5">Fibronectin type-III domain-containing protein</fullName>
    </recommendedName>
</protein>
<dbReference type="InterPro" id="IPR036116">
    <property type="entry name" value="FN3_sf"/>
</dbReference>
<feature type="domain" description="Fibronectin type-III" evidence="5">
    <location>
        <begin position="836"/>
        <end position="926"/>
    </location>
</feature>
<dbReference type="InterPro" id="IPR013830">
    <property type="entry name" value="SGNH_hydro"/>
</dbReference>
<dbReference type="CDD" id="cd00063">
    <property type="entry name" value="FN3"/>
    <property type="match status" value="6"/>
</dbReference>
<proteinExistence type="predicted"/>
<feature type="domain" description="Fibronectin type-III" evidence="5">
    <location>
        <begin position="367"/>
        <end position="460"/>
    </location>
</feature>
<dbReference type="Pfam" id="PF13472">
    <property type="entry name" value="Lipase_GDSL_2"/>
    <property type="match status" value="1"/>
</dbReference>
<keyword evidence="1" id="KW-0677">Repeat</keyword>
<keyword evidence="2" id="KW-0326">Glycosidase</keyword>
<dbReference type="GO" id="GO:0000272">
    <property type="term" value="P:polysaccharide catabolic process"/>
    <property type="evidence" value="ECO:0007669"/>
    <property type="project" value="UniProtKB-KW"/>
</dbReference>
<feature type="domain" description="Fibronectin type-III" evidence="5">
    <location>
        <begin position="740"/>
        <end position="833"/>
    </location>
</feature>
<dbReference type="SUPFAM" id="SSF49265">
    <property type="entry name" value="Fibronectin type III"/>
    <property type="match status" value="5"/>
</dbReference>
<keyword evidence="3" id="KW-0624">Polysaccharide degradation</keyword>
<dbReference type="SMART" id="SM00060">
    <property type="entry name" value="FN3"/>
    <property type="match status" value="9"/>
</dbReference>
<feature type="domain" description="Fibronectin type-III" evidence="5">
    <location>
        <begin position="1111"/>
        <end position="1206"/>
    </location>
</feature>
<evidence type="ECO:0000256" key="3">
    <source>
        <dbReference type="ARBA" id="ARBA00023326"/>
    </source>
</evidence>
<dbReference type="InterPro" id="IPR036514">
    <property type="entry name" value="SGNH_hydro_sf"/>
</dbReference>
<dbReference type="GO" id="GO:0016798">
    <property type="term" value="F:hydrolase activity, acting on glycosyl bonds"/>
    <property type="evidence" value="ECO:0007669"/>
    <property type="project" value="UniProtKB-KW"/>
</dbReference>
<feature type="domain" description="Fibronectin type-III" evidence="5">
    <location>
        <begin position="927"/>
        <end position="1019"/>
    </location>
</feature>
<accession>A0A7W7ICB6</accession>
<evidence type="ECO:0000256" key="4">
    <source>
        <dbReference type="SAM" id="MobiDB-lite"/>
    </source>
</evidence>
<dbReference type="InterPro" id="IPR013783">
    <property type="entry name" value="Ig-like_fold"/>
</dbReference>
<keyword evidence="2" id="KW-0378">Hydrolase</keyword>
<dbReference type="CDD" id="cd01833">
    <property type="entry name" value="XynB_like"/>
    <property type="match status" value="1"/>
</dbReference>
<evidence type="ECO:0000259" key="5">
    <source>
        <dbReference type="PROSITE" id="PS50853"/>
    </source>
</evidence>
<dbReference type="InterPro" id="IPR050964">
    <property type="entry name" value="Striated_Muscle_Regulatory"/>
</dbReference>
<dbReference type="SUPFAM" id="SSF52266">
    <property type="entry name" value="SGNH hydrolase"/>
    <property type="match status" value="1"/>
</dbReference>
<evidence type="ECO:0000313" key="6">
    <source>
        <dbReference type="EMBL" id="MBB4774467.1"/>
    </source>
</evidence>
<dbReference type="Proteomes" id="UP000549343">
    <property type="component" value="Unassembled WGS sequence"/>
</dbReference>
<comment type="caution">
    <text evidence="6">The sequence shown here is derived from an EMBL/GenBank/DDBJ whole genome shotgun (WGS) entry which is preliminary data.</text>
</comment>
<gene>
    <name evidence="6" type="ORF">F4557_002885</name>
</gene>
<evidence type="ECO:0000256" key="1">
    <source>
        <dbReference type="ARBA" id="ARBA00022737"/>
    </source>
</evidence>
<name>A0A7W7ICB6_9ACTN</name>
<dbReference type="Gene3D" id="3.40.50.1110">
    <property type="entry name" value="SGNH hydrolase"/>
    <property type="match status" value="1"/>
</dbReference>
<evidence type="ECO:0000313" key="7">
    <source>
        <dbReference type="Proteomes" id="UP000549343"/>
    </source>
</evidence>
<dbReference type="EMBL" id="JACHMV010000001">
    <property type="protein sequence ID" value="MBB4774467.1"/>
    <property type="molecule type" value="Genomic_DNA"/>
</dbReference>
<dbReference type="PANTHER" id="PTHR13817:SF166">
    <property type="entry name" value="NEURONAL IGCAM-RELATED"/>
    <property type="match status" value="1"/>
</dbReference>
<feature type="domain" description="Fibronectin type-III" evidence="5">
    <location>
        <begin position="1022"/>
        <end position="1109"/>
    </location>
</feature>
<dbReference type="Pfam" id="PF00041">
    <property type="entry name" value="fn3"/>
    <property type="match status" value="1"/>
</dbReference>
<dbReference type="RefSeq" id="WP_184883132.1">
    <property type="nucleotide sequence ID" value="NZ_JACHMV010000001.1"/>
</dbReference>
<reference evidence="6 7" key="1">
    <citation type="submission" date="2020-08" db="EMBL/GenBank/DDBJ databases">
        <title>Sequencing the genomes of 1000 actinobacteria strains.</title>
        <authorList>
            <person name="Klenk H.-P."/>
        </authorList>
    </citation>
    <scope>NUCLEOTIDE SEQUENCE [LARGE SCALE GENOMIC DNA]</scope>
    <source>
        <strain evidence="6 7">DSM 44772</strain>
    </source>
</reference>
<feature type="compositionally biased region" description="Basic and acidic residues" evidence="4">
    <location>
        <begin position="90"/>
        <end position="106"/>
    </location>
</feature>
<dbReference type="Gene3D" id="2.60.40.10">
    <property type="entry name" value="Immunoglobulins"/>
    <property type="match status" value="9"/>
</dbReference>